<evidence type="ECO:0000259" key="13">
    <source>
        <dbReference type="Pfam" id="PF08546"/>
    </source>
</evidence>
<protein>
    <recommendedName>
        <fullName evidence="5 11">2-dehydropantoate 2-reductase</fullName>
        <ecNumber evidence="4 11">1.1.1.169</ecNumber>
    </recommendedName>
    <alternativeName>
        <fullName evidence="9 11">Ketopantoate reductase</fullName>
    </alternativeName>
</protein>
<evidence type="ECO:0000256" key="7">
    <source>
        <dbReference type="ARBA" id="ARBA00022857"/>
    </source>
</evidence>
<evidence type="ECO:0000256" key="5">
    <source>
        <dbReference type="ARBA" id="ARBA00019465"/>
    </source>
</evidence>
<dbReference type="InterPro" id="IPR036291">
    <property type="entry name" value="NAD(P)-bd_dom_sf"/>
</dbReference>
<evidence type="ECO:0000256" key="6">
    <source>
        <dbReference type="ARBA" id="ARBA00022655"/>
    </source>
</evidence>
<dbReference type="SUPFAM" id="SSF51735">
    <property type="entry name" value="NAD(P)-binding Rossmann-fold domains"/>
    <property type="match status" value="1"/>
</dbReference>
<dbReference type="FunFam" id="1.10.1040.10:FF:000017">
    <property type="entry name" value="2-dehydropantoate 2-reductase"/>
    <property type="match status" value="1"/>
</dbReference>
<dbReference type="Pfam" id="PF02558">
    <property type="entry name" value="ApbA"/>
    <property type="match status" value="1"/>
</dbReference>
<gene>
    <name evidence="14" type="ORF">J2T55_001231</name>
</gene>
<organism evidence="14 15">
    <name type="scientific">Methylohalomonas lacus</name>
    <dbReference type="NCBI Taxonomy" id="398773"/>
    <lineage>
        <taxon>Bacteria</taxon>
        <taxon>Pseudomonadati</taxon>
        <taxon>Pseudomonadota</taxon>
        <taxon>Gammaproteobacteria</taxon>
        <taxon>Methylohalomonadales</taxon>
        <taxon>Methylohalomonadaceae</taxon>
        <taxon>Methylohalomonas</taxon>
    </lineage>
</organism>
<dbReference type="InterPro" id="IPR013332">
    <property type="entry name" value="KPR_N"/>
</dbReference>
<keyword evidence="7 11" id="KW-0521">NADP</keyword>
<evidence type="ECO:0000256" key="3">
    <source>
        <dbReference type="ARBA" id="ARBA00007870"/>
    </source>
</evidence>
<evidence type="ECO:0000256" key="1">
    <source>
        <dbReference type="ARBA" id="ARBA00002919"/>
    </source>
</evidence>
<dbReference type="EC" id="1.1.1.169" evidence="4 11"/>
<dbReference type="FunFam" id="3.40.50.720:FF:000307">
    <property type="entry name" value="2-dehydropantoate 2-reductase"/>
    <property type="match status" value="1"/>
</dbReference>
<evidence type="ECO:0000259" key="12">
    <source>
        <dbReference type="Pfam" id="PF02558"/>
    </source>
</evidence>
<evidence type="ECO:0000313" key="14">
    <source>
        <dbReference type="EMBL" id="MCS3903211.1"/>
    </source>
</evidence>
<evidence type="ECO:0000256" key="8">
    <source>
        <dbReference type="ARBA" id="ARBA00023002"/>
    </source>
</evidence>
<keyword evidence="15" id="KW-1185">Reference proteome</keyword>
<evidence type="ECO:0000256" key="9">
    <source>
        <dbReference type="ARBA" id="ARBA00032024"/>
    </source>
</evidence>
<evidence type="ECO:0000313" key="15">
    <source>
        <dbReference type="Proteomes" id="UP001204445"/>
    </source>
</evidence>
<dbReference type="PANTHER" id="PTHR21708:SF26">
    <property type="entry name" value="2-DEHYDROPANTOATE 2-REDUCTASE"/>
    <property type="match status" value="1"/>
</dbReference>
<evidence type="ECO:0000256" key="4">
    <source>
        <dbReference type="ARBA" id="ARBA00013014"/>
    </source>
</evidence>
<comment type="pathway">
    <text evidence="2 11">Cofactor biosynthesis; (R)-pantothenate biosynthesis; (R)-pantoate from 3-methyl-2-oxobutanoate: step 2/2.</text>
</comment>
<comment type="catalytic activity">
    <reaction evidence="10 11">
        <text>(R)-pantoate + NADP(+) = 2-dehydropantoate + NADPH + H(+)</text>
        <dbReference type="Rhea" id="RHEA:16233"/>
        <dbReference type="ChEBI" id="CHEBI:11561"/>
        <dbReference type="ChEBI" id="CHEBI:15378"/>
        <dbReference type="ChEBI" id="CHEBI:15980"/>
        <dbReference type="ChEBI" id="CHEBI:57783"/>
        <dbReference type="ChEBI" id="CHEBI:58349"/>
        <dbReference type="EC" id="1.1.1.169"/>
    </reaction>
</comment>
<keyword evidence="8 11" id="KW-0560">Oxidoreductase</keyword>
<comment type="caution">
    <text evidence="14">The sequence shown here is derived from an EMBL/GenBank/DDBJ whole genome shotgun (WGS) entry which is preliminary data.</text>
</comment>
<dbReference type="GO" id="GO:0008677">
    <property type="term" value="F:2-dehydropantoate 2-reductase activity"/>
    <property type="evidence" value="ECO:0007669"/>
    <property type="project" value="UniProtKB-EC"/>
</dbReference>
<dbReference type="GO" id="GO:0005737">
    <property type="term" value="C:cytoplasm"/>
    <property type="evidence" value="ECO:0007669"/>
    <property type="project" value="TreeGrafter"/>
</dbReference>
<feature type="domain" description="Ketopantoate reductase C-terminal" evidence="13">
    <location>
        <begin position="202"/>
        <end position="325"/>
    </location>
</feature>
<accession>A0AAE3HL93</accession>
<comment type="function">
    <text evidence="1 11">Catalyzes the NADPH-dependent reduction of ketopantoate into pantoic acid.</text>
</comment>
<dbReference type="InterPro" id="IPR013752">
    <property type="entry name" value="KPA_reductase"/>
</dbReference>
<dbReference type="PANTHER" id="PTHR21708">
    <property type="entry name" value="PROBABLE 2-DEHYDROPANTOATE 2-REDUCTASE"/>
    <property type="match status" value="1"/>
</dbReference>
<dbReference type="Gene3D" id="3.40.50.720">
    <property type="entry name" value="NAD(P)-binding Rossmann-like Domain"/>
    <property type="match status" value="1"/>
</dbReference>
<dbReference type="Proteomes" id="UP001204445">
    <property type="component" value="Unassembled WGS sequence"/>
</dbReference>
<sequence length="334" mass="36340">MSVNEPSSPVCYAAETDWQTTPENLRILVLGMGAIGGYVGGRLAEAGADVTFLVRERRLHAAAKQWLIARSPLGDLCLQPRRVGAGDPGSGYDLVILACKAYDLDSAIDAIAPVVDDDTTILPLLNGLVHLDALDARFSRRQVMAGFAHMALEQRSDGVIHHLNDFHRVVYGTRHASQKAHARRLAALGDKANLDSRWAEPIEQPLWDKFVFLATLAGATCLFRATLGEILHTRSGERFILDLLQECTAVASASGQPPTAETLADYRELLTDHTAAYTASMLRHMQRDAPTEAEHILGDMLRRADAQGIEASALALAYSNLQAYEHRLQGKAVG</sequence>
<dbReference type="GO" id="GO:0015940">
    <property type="term" value="P:pantothenate biosynthetic process"/>
    <property type="evidence" value="ECO:0007669"/>
    <property type="project" value="UniProtKB-KW"/>
</dbReference>
<evidence type="ECO:0000256" key="2">
    <source>
        <dbReference type="ARBA" id="ARBA00004994"/>
    </source>
</evidence>
<reference evidence="14" key="1">
    <citation type="submission" date="2022-08" db="EMBL/GenBank/DDBJ databases">
        <title>Genomic Encyclopedia of Type Strains, Phase III (KMG-III): the genomes of soil and plant-associated and newly described type strains.</title>
        <authorList>
            <person name="Whitman W."/>
        </authorList>
    </citation>
    <scope>NUCLEOTIDE SEQUENCE</scope>
    <source>
        <strain evidence="14">HMT 1</strain>
    </source>
</reference>
<evidence type="ECO:0000256" key="11">
    <source>
        <dbReference type="RuleBase" id="RU362068"/>
    </source>
</evidence>
<name>A0AAE3HL93_9GAMM</name>
<dbReference type="NCBIfam" id="TIGR00745">
    <property type="entry name" value="apbA_panE"/>
    <property type="match status" value="1"/>
</dbReference>
<dbReference type="SUPFAM" id="SSF48179">
    <property type="entry name" value="6-phosphogluconate dehydrogenase C-terminal domain-like"/>
    <property type="match status" value="1"/>
</dbReference>
<dbReference type="EMBL" id="JANUCT010000007">
    <property type="protein sequence ID" value="MCS3903211.1"/>
    <property type="molecule type" value="Genomic_DNA"/>
</dbReference>
<dbReference type="AlphaFoldDB" id="A0AAE3HL93"/>
<comment type="similarity">
    <text evidence="3 11">Belongs to the ketopantoate reductase family.</text>
</comment>
<evidence type="ECO:0000256" key="10">
    <source>
        <dbReference type="ARBA" id="ARBA00048793"/>
    </source>
</evidence>
<feature type="domain" description="Ketopantoate reductase N-terminal" evidence="12">
    <location>
        <begin position="27"/>
        <end position="172"/>
    </location>
</feature>
<dbReference type="InterPro" id="IPR013328">
    <property type="entry name" value="6PGD_dom2"/>
</dbReference>
<dbReference type="InterPro" id="IPR003710">
    <property type="entry name" value="ApbA"/>
</dbReference>
<proteinExistence type="inferred from homology"/>
<dbReference type="Pfam" id="PF08546">
    <property type="entry name" value="ApbA_C"/>
    <property type="match status" value="1"/>
</dbReference>
<dbReference type="InterPro" id="IPR051402">
    <property type="entry name" value="KPR-Related"/>
</dbReference>
<dbReference type="Gene3D" id="1.10.1040.10">
    <property type="entry name" value="N-(1-d-carboxylethyl)-l-norvaline Dehydrogenase, domain 2"/>
    <property type="match status" value="1"/>
</dbReference>
<keyword evidence="6 11" id="KW-0566">Pantothenate biosynthesis</keyword>
<dbReference type="InterPro" id="IPR008927">
    <property type="entry name" value="6-PGluconate_DH-like_C_sf"/>
</dbReference>